<dbReference type="InterPro" id="IPR003838">
    <property type="entry name" value="ABC3_permease_C"/>
</dbReference>
<organism evidence="14 15">
    <name type="scientific">Butyrivibrio hungatei</name>
    <dbReference type="NCBI Taxonomy" id="185008"/>
    <lineage>
        <taxon>Bacteria</taxon>
        <taxon>Bacillati</taxon>
        <taxon>Bacillota</taxon>
        <taxon>Clostridia</taxon>
        <taxon>Lachnospirales</taxon>
        <taxon>Lachnospiraceae</taxon>
        <taxon>Butyrivibrio</taxon>
    </lineage>
</organism>
<evidence type="ECO:0000313" key="15">
    <source>
        <dbReference type="Proteomes" id="UP000183047"/>
    </source>
</evidence>
<evidence type="ECO:0000256" key="9">
    <source>
        <dbReference type="ARBA" id="ARBA00023306"/>
    </source>
</evidence>
<dbReference type="AlphaFoldDB" id="A0A1G5CFY6"/>
<dbReference type="PANTHER" id="PTHR47755:SF1">
    <property type="entry name" value="CELL DIVISION PROTEIN FTSX"/>
    <property type="match status" value="1"/>
</dbReference>
<feature type="transmembrane region" description="Helical" evidence="11">
    <location>
        <begin position="22"/>
        <end position="45"/>
    </location>
</feature>
<evidence type="ECO:0000256" key="3">
    <source>
        <dbReference type="ARBA" id="ARBA00021907"/>
    </source>
</evidence>
<dbReference type="Pfam" id="PF18075">
    <property type="entry name" value="FtsX_ECD"/>
    <property type="match status" value="1"/>
</dbReference>
<keyword evidence="15" id="KW-1185">Reference proteome</keyword>
<feature type="transmembrane region" description="Helical" evidence="11">
    <location>
        <begin position="167"/>
        <end position="192"/>
    </location>
</feature>
<evidence type="ECO:0000256" key="6">
    <source>
        <dbReference type="ARBA" id="ARBA00022692"/>
    </source>
</evidence>
<dbReference type="Proteomes" id="UP000183047">
    <property type="component" value="Unassembled WGS sequence"/>
</dbReference>
<proteinExistence type="inferred from homology"/>
<keyword evidence="7 11" id="KW-1133">Transmembrane helix</keyword>
<reference evidence="15" key="1">
    <citation type="submission" date="2016-10" db="EMBL/GenBank/DDBJ databases">
        <authorList>
            <person name="Varghese N."/>
            <person name="Submissions S."/>
        </authorList>
    </citation>
    <scope>NUCLEOTIDE SEQUENCE [LARGE SCALE GENOMIC DNA]</scope>
    <source>
        <strain evidence="15">XBD2006</strain>
    </source>
</reference>
<dbReference type="GO" id="GO:0051301">
    <property type="term" value="P:cell division"/>
    <property type="evidence" value="ECO:0007669"/>
    <property type="project" value="UniProtKB-KW"/>
</dbReference>
<comment type="subcellular location">
    <subcellularLocation>
        <location evidence="1">Cell membrane</location>
        <topology evidence="1">Multi-pass membrane protein</topology>
    </subcellularLocation>
</comment>
<dbReference type="Gene3D" id="3.30.70.3040">
    <property type="match status" value="1"/>
</dbReference>
<dbReference type="PROSITE" id="PS51257">
    <property type="entry name" value="PROKAR_LIPOPROTEIN"/>
    <property type="match status" value="1"/>
</dbReference>
<evidence type="ECO:0000256" key="10">
    <source>
        <dbReference type="PIRNR" id="PIRNR003097"/>
    </source>
</evidence>
<evidence type="ECO:0000256" key="1">
    <source>
        <dbReference type="ARBA" id="ARBA00004651"/>
    </source>
</evidence>
<dbReference type="GO" id="GO:0005886">
    <property type="term" value="C:plasma membrane"/>
    <property type="evidence" value="ECO:0007669"/>
    <property type="project" value="UniProtKB-SubCell"/>
</dbReference>
<evidence type="ECO:0000256" key="11">
    <source>
        <dbReference type="SAM" id="Phobius"/>
    </source>
</evidence>
<feature type="domain" description="ABC3 transporter permease C-terminal" evidence="12">
    <location>
        <begin position="175"/>
        <end position="294"/>
    </location>
</feature>
<evidence type="ECO:0000259" key="13">
    <source>
        <dbReference type="Pfam" id="PF18075"/>
    </source>
</evidence>
<evidence type="ECO:0000313" key="14">
    <source>
        <dbReference type="EMBL" id="SCY01257.1"/>
    </source>
</evidence>
<name>A0A1G5CFY6_9FIRM</name>
<protein>
    <recommendedName>
        <fullName evidence="3 10">Cell division protein FtsX</fullName>
    </recommendedName>
</protein>
<dbReference type="Pfam" id="PF02687">
    <property type="entry name" value="FtsX"/>
    <property type="match status" value="1"/>
</dbReference>
<evidence type="ECO:0000256" key="5">
    <source>
        <dbReference type="ARBA" id="ARBA00022618"/>
    </source>
</evidence>
<gene>
    <name evidence="14" type="ORF">SAMN02910451_01104</name>
</gene>
<keyword evidence="9 10" id="KW-0131">Cell cycle</keyword>
<dbReference type="InterPro" id="IPR040690">
    <property type="entry name" value="FtsX_ECD"/>
</dbReference>
<dbReference type="EMBL" id="FMUR01000006">
    <property type="protein sequence ID" value="SCY01257.1"/>
    <property type="molecule type" value="Genomic_DNA"/>
</dbReference>
<keyword evidence="5 10" id="KW-0132">Cell division</keyword>
<dbReference type="STRING" id="185008.bhn_I2466"/>
<evidence type="ECO:0000256" key="8">
    <source>
        <dbReference type="ARBA" id="ARBA00023136"/>
    </source>
</evidence>
<keyword evidence="4 10" id="KW-1003">Cell membrane</keyword>
<dbReference type="PANTHER" id="PTHR47755">
    <property type="entry name" value="CELL DIVISION PROTEIN FTSX"/>
    <property type="match status" value="1"/>
</dbReference>
<evidence type="ECO:0000259" key="12">
    <source>
        <dbReference type="Pfam" id="PF02687"/>
    </source>
</evidence>
<dbReference type="PIRSF" id="PIRSF003097">
    <property type="entry name" value="FtsX"/>
    <property type="match status" value="1"/>
</dbReference>
<dbReference type="InterPro" id="IPR058204">
    <property type="entry name" value="FtsX_firmicutes-type"/>
</dbReference>
<comment type="function">
    <text evidence="10">Part of the ABC transporter FtsEX involved in asymmetric cellular division facilitating the initiation of sporulation.</text>
</comment>
<feature type="transmembrane region" description="Helical" evidence="11">
    <location>
        <begin position="272"/>
        <end position="292"/>
    </location>
</feature>
<accession>A0A1G5CFY6</accession>
<sequence>MRINSFFYTIGQGFKNLGRNKWYTLASIATIGACLFLFGLVFSIINNIQYFVHTAEEGVSVTVFFNEGVNEDQILAVKSDLEKRPEVREINYIDPEAAWEDFKKDYIGEYTDGFTENPLADSASLEIYLNDVSMQAALVTYIEHIDVVRTVNRSEITADTLSGLNKLMAYVSMGIIVILLLVSIFLISNTVTMGIAVRKDEINIMKYIGATDFFVRAPFVVEGIIIGIIGSLIPLLILYYVYGSAIDYVHTQFAMLSNILPFLPVEKIYNELVPISMAIGIGIGFLGSFTTVRKHLHV</sequence>
<feature type="transmembrane region" description="Helical" evidence="11">
    <location>
        <begin position="213"/>
        <end position="242"/>
    </location>
</feature>
<dbReference type="NCBIfam" id="NF038347">
    <property type="entry name" value="FtsX_Gpos"/>
    <property type="match status" value="1"/>
</dbReference>
<evidence type="ECO:0000256" key="7">
    <source>
        <dbReference type="ARBA" id="ARBA00022989"/>
    </source>
</evidence>
<feature type="domain" description="FtsX extracellular" evidence="13">
    <location>
        <begin position="59"/>
        <end position="151"/>
    </location>
</feature>
<dbReference type="RefSeq" id="WP_074461801.1">
    <property type="nucleotide sequence ID" value="NZ_FMUR01000006.1"/>
</dbReference>
<evidence type="ECO:0000256" key="4">
    <source>
        <dbReference type="ARBA" id="ARBA00022475"/>
    </source>
</evidence>
<keyword evidence="6 11" id="KW-0812">Transmembrane</keyword>
<evidence type="ECO:0000256" key="2">
    <source>
        <dbReference type="ARBA" id="ARBA00007379"/>
    </source>
</evidence>
<dbReference type="InterPro" id="IPR004513">
    <property type="entry name" value="FtsX"/>
</dbReference>
<keyword evidence="8 10" id="KW-0472">Membrane</keyword>
<dbReference type="OrthoDB" id="9812531at2"/>
<comment type="similarity">
    <text evidence="2 10">Belongs to the ABC-4 integral membrane protein family. FtsX subfamily.</text>
</comment>